<dbReference type="AlphaFoldDB" id="A0A562T700"/>
<evidence type="ECO:0000313" key="2">
    <source>
        <dbReference type="Proteomes" id="UP000316778"/>
    </source>
</evidence>
<gene>
    <name evidence="1" type="ORF">LX66_3425</name>
</gene>
<proteinExistence type="predicted"/>
<dbReference type="EMBL" id="VLLG01000003">
    <property type="protein sequence ID" value="TWI89329.1"/>
    <property type="molecule type" value="Genomic_DNA"/>
</dbReference>
<protein>
    <submittedName>
        <fullName evidence="1">Uncharacterized protein</fullName>
    </submittedName>
</protein>
<dbReference type="RefSeq" id="WP_145715578.1">
    <property type="nucleotide sequence ID" value="NZ_BAAAFY010000001.1"/>
</dbReference>
<reference evidence="1 2" key="1">
    <citation type="journal article" date="2013" name="Stand. Genomic Sci.">
        <title>Genomic Encyclopedia of Type Strains, Phase I: The one thousand microbial genomes (KMG-I) project.</title>
        <authorList>
            <person name="Kyrpides N.C."/>
            <person name="Woyke T."/>
            <person name="Eisen J.A."/>
            <person name="Garrity G."/>
            <person name="Lilburn T.G."/>
            <person name="Beck B.J."/>
            <person name="Whitman W.B."/>
            <person name="Hugenholtz P."/>
            <person name="Klenk H.P."/>
        </authorList>
    </citation>
    <scope>NUCLEOTIDE SEQUENCE [LARGE SCALE GENOMIC DNA]</scope>
    <source>
        <strain evidence="1 2">DSM 13484</strain>
    </source>
</reference>
<name>A0A562T700_CHIJA</name>
<organism evidence="1 2">
    <name type="scientific">Chitinophaga japonensis</name>
    <name type="common">Flexibacter japonensis</name>
    <dbReference type="NCBI Taxonomy" id="104662"/>
    <lineage>
        <taxon>Bacteria</taxon>
        <taxon>Pseudomonadati</taxon>
        <taxon>Bacteroidota</taxon>
        <taxon>Chitinophagia</taxon>
        <taxon>Chitinophagales</taxon>
        <taxon>Chitinophagaceae</taxon>
        <taxon>Chitinophaga</taxon>
    </lineage>
</organism>
<keyword evidence="2" id="KW-1185">Reference proteome</keyword>
<comment type="caution">
    <text evidence="1">The sequence shown here is derived from an EMBL/GenBank/DDBJ whole genome shotgun (WGS) entry which is preliminary data.</text>
</comment>
<accession>A0A562T700</accession>
<sequence>MAIKVRGLTFEPDTIRKGTTPVTVSFEAKTGNMASRDVVFLLTVEEEQPVFIITEEGEREKSDRSEKDIEANWTLYEMELEFELTEGSFRLQPCQIVLEATDANGDTSSTEGVLYFK</sequence>
<evidence type="ECO:0000313" key="1">
    <source>
        <dbReference type="EMBL" id="TWI89329.1"/>
    </source>
</evidence>
<dbReference type="Proteomes" id="UP000316778">
    <property type="component" value="Unassembled WGS sequence"/>
</dbReference>